<dbReference type="EMBL" id="CP031311">
    <property type="protein sequence ID" value="QCC48194.1"/>
    <property type="molecule type" value="Genomic_DNA"/>
</dbReference>
<dbReference type="InterPro" id="IPR014774">
    <property type="entry name" value="KaiC-like_dom"/>
</dbReference>
<evidence type="ECO:0000313" key="5">
    <source>
        <dbReference type="EMBL" id="SEG32141.1"/>
    </source>
</evidence>
<dbReference type="PANTHER" id="PTHR43637">
    <property type="entry name" value="UPF0273 PROTEIN TM_0370"/>
    <property type="match status" value="1"/>
</dbReference>
<accession>A0A1H5Z756</accession>
<reference evidence="5 6" key="1">
    <citation type="submission" date="2016-10" db="EMBL/GenBank/DDBJ databases">
        <authorList>
            <person name="de Groot N.N."/>
        </authorList>
    </citation>
    <scope>NUCLEOTIDE SEQUENCE [LARGE SCALE GENOMIC DNA]</scope>
    <source>
        <strain evidence="5 6">CGMCC 1.10331</strain>
    </source>
</reference>
<dbReference type="GeneID" id="39858681"/>
<keyword evidence="2" id="KW-0067">ATP-binding</keyword>
<dbReference type="SUPFAM" id="SSF52540">
    <property type="entry name" value="P-loop containing nucleoside triphosphate hydrolases"/>
    <property type="match status" value="1"/>
</dbReference>
<dbReference type="InterPro" id="IPR027417">
    <property type="entry name" value="P-loop_NTPase"/>
</dbReference>
<evidence type="ECO:0000313" key="7">
    <source>
        <dbReference type="Proteomes" id="UP000296733"/>
    </source>
</evidence>
<keyword evidence="6" id="KW-1185">Reference proteome</keyword>
<keyword evidence="5" id="KW-0969">Cilium</keyword>
<reference evidence="4 7" key="2">
    <citation type="journal article" date="2019" name="Nat. Commun.">
        <title>A new type of DNA phosphorothioation-based antiviral system in archaea.</title>
        <authorList>
            <person name="Xiong L."/>
            <person name="Liu S."/>
            <person name="Chen S."/>
            <person name="Xiao Y."/>
            <person name="Zhu B."/>
            <person name="Gao Y."/>
            <person name="Zhang Y."/>
            <person name="Chen B."/>
            <person name="Luo J."/>
            <person name="Deng Z."/>
            <person name="Chen X."/>
            <person name="Wang L."/>
            <person name="Chen S."/>
        </authorList>
    </citation>
    <scope>NUCLEOTIDE SEQUENCE [LARGE SCALE GENOMIC DNA]</scope>
    <source>
        <strain evidence="4 7">CGMCC 1.10331</strain>
    </source>
</reference>
<evidence type="ECO:0000313" key="6">
    <source>
        <dbReference type="Proteomes" id="UP000236740"/>
    </source>
</evidence>
<organism evidence="5 6">
    <name type="scientific">Halobellus limi</name>
    <dbReference type="NCBI Taxonomy" id="699433"/>
    <lineage>
        <taxon>Archaea</taxon>
        <taxon>Methanobacteriati</taxon>
        <taxon>Methanobacteriota</taxon>
        <taxon>Stenosarchaea group</taxon>
        <taxon>Halobacteria</taxon>
        <taxon>Halobacteriales</taxon>
        <taxon>Haloferacaceae</taxon>
        <taxon>Halobellus</taxon>
    </lineage>
</organism>
<keyword evidence="1" id="KW-0547">Nucleotide-binding</keyword>
<sequence length="250" mass="27735">MSTNHYPIGLKEHDRLQKELGGGIPKGSIVLIEGDYGAGKSVLSQRFTYGFTQENVVTTLVSTELGVRGFLDQMHSLTYDVVKPLLDEEILFIPAEIDASGTLTGSGEDDERKDLLRRMMEAETMWDADAIIIDTFDAILRNDPKFEALVRQNEERQAALEIISFFRDLTTKGKTIVLTVDPSTVDDEAIGPFRSIADVYLQLEMVEVGNDVRRNIFVKRFAGMGEQVGDRVGFSVRSGIGIVIESRSVA</sequence>
<keyword evidence="5" id="KW-0282">Flagellum</keyword>
<evidence type="ECO:0000259" key="3">
    <source>
        <dbReference type="Pfam" id="PF06745"/>
    </source>
</evidence>
<dbReference type="AlphaFoldDB" id="A0A1H5Z756"/>
<evidence type="ECO:0000256" key="2">
    <source>
        <dbReference type="ARBA" id="ARBA00022840"/>
    </source>
</evidence>
<dbReference type="OrthoDB" id="63735at2157"/>
<dbReference type="Pfam" id="PF06745">
    <property type="entry name" value="ATPase"/>
    <property type="match status" value="1"/>
</dbReference>
<dbReference type="PANTHER" id="PTHR43637:SF3">
    <property type="entry name" value="FLAGELLA-RELATED PROTEIN H-RELATED"/>
    <property type="match status" value="1"/>
</dbReference>
<evidence type="ECO:0000256" key="1">
    <source>
        <dbReference type="ARBA" id="ARBA00022741"/>
    </source>
</evidence>
<keyword evidence="5" id="KW-0966">Cell projection</keyword>
<dbReference type="Proteomes" id="UP000236740">
    <property type="component" value="Unassembled WGS sequence"/>
</dbReference>
<dbReference type="EMBL" id="FNVN01000002">
    <property type="protein sequence ID" value="SEG32141.1"/>
    <property type="molecule type" value="Genomic_DNA"/>
</dbReference>
<name>A0A1H5Z756_9EURY</name>
<dbReference type="Proteomes" id="UP000296733">
    <property type="component" value="Chromosome"/>
</dbReference>
<dbReference type="RefSeq" id="WP_103991604.1">
    <property type="nucleotide sequence ID" value="NZ_CP031311.1"/>
</dbReference>
<dbReference type="GO" id="GO:0005524">
    <property type="term" value="F:ATP binding"/>
    <property type="evidence" value="ECO:0007669"/>
    <property type="project" value="UniProtKB-KW"/>
</dbReference>
<proteinExistence type="predicted"/>
<gene>
    <name evidence="4" type="ORF">DV707_11265</name>
    <name evidence="5" type="ORF">SAMN04488133_1880</name>
</gene>
<feature type="domain" description="KaiC-like" evidence="3">
    <location>
        <begin position="18"/>
        <end position="223"/>
    </location>
</feature>
<dbReference type="KEGG" id="hlm:DV707_11265"/>
<dbReference type="Gene3D" id="3.40.50.300">
    <property type="entry name" value="P-loop containing nucleotide triphosphate hydrolases"/>
    <property type="match status" value="1"/>
</dbReference>
<protein>
    <submittedName>
        <fullName evidence="4">ATPase</fullName>
    </submittedName>
    <submittedName>
        <fullName evidence="5">Flagellar protein FlaH</fullName>
    </submittedName>
</protein>
<evidence type="ECO:0000313" key="4">
    <source>
        <dbReference type="EMBL" id="QCC48194.1"/>
    </source>
</evidence>